<name>A0A0E2EGM8_TREDN</name>
<keyword evidence="6 9" id="KW-1133">Transmembrane helix</keyword>
<dbReference type="PRINTS" id="PR00952">
    <property type="entry name" value="TYPE3IMQPROT"/>
</dbReference>
<feature type="transmembrane region" description="Helical" evidence="9">
    <location>
        <begin position="16"/>
        <end position="39"/>
    </location>
</feature>
<dbReference type="AlphaFoldDB" id="A0A0E2EGM8"/>
<dbReference type="GeneID" id="2741667"/>
<accession>A0A0E2EGM8</accession>
<dbReference type="RefSeq" id="WP_002666830.1">
    <property type="nucleotide sequence ID" value="NZ_CM001795.1"/>
</dbReference>
<dbReference type="GO" id="GO:0009306">
    <property type="term" value="P:protein secretion"/>
    <property type="evidence" value="ECO:0007669"/>
    <property type="project" value="InterPro"/>
</dbReference>
<dbReference type="PANTHER" id="PTHR34040">
    <property type="entry name" value="FLAGELLAR BIOSYNTHETIC PROTEIN FLIQ"/>
    <property type="match status" value="1"/>
</dbReference>
<evidence type="ECO:0000256" key="9">
    <source>
        <dbReference type="RuleBase" id="RU364090"/>
    </source>
</evidence>
<evidence type="ECO:0000256" key="2">
    <source>
        <dbReference type="ARBA" id="ARBA00006156"/>
    </source>
</evidence>
<gene>
    <name evidence="9" type="primary">fliQ</name>
    <name evidence="10" type="ORF">HMPREF9726_01485</name>
</gene>
<proteinExistence type="inferred from homology"/>
<comment type="subcellular location">
    <subcellularLocation>
        <location evidence="1 9">Cell membrane</location>
        <topology evidence="1">Multi-pass membrane protein</topology>
    </subcellularLocation>
    <subcellularLocation>
        <location evidence="9">Bacterial flagellum basal body</location>
    </subcellularLocation>
</comment>
<evidence type="ECO:0000256" key="3">
    <source>
        <dbReference type="ARBA" id="ARBA00021718"/>
    </source>
</evidence>
<dbReference type="Pfam" id="PF01313">
    <property type="entry name" value="Bac_export_3"/>
    <property type="match status" value="1"/>
</dbReference>
<reference evidence="10" key="1">
    <citation type="submission" date="2012-01" db="EMBL/GenBank/DDBJ databases">
        <title>The Genome Sequence of Treponema denticola H-22.</title>
        <authorList>
            <consortium name="The Broad Institute Genome Sequencing Platform"/>
            <person name="Earl A."/>
            <person name="Ward D."/>
            <person name="Feldgarden M."/>
            <person name="Gevers D."/>
            <person name="Blanton J.M."/>
            <person name="Fenno C.J."/>
            <person name="Baranova O.V."/>
            <person name="Mathney J."/>
            <person name="Dewhirst F.E."/>
            <person name="Izard J."/>
            <person name="Young S.K."/>
            <person name="Zeng Q."/>
            <person name="Gargeya S."/>
            <person name="Fitzgerald M."/>
            <person name="Haas B."/>
            <person name="Abouelleil A."/>
            <person name="Alvarado L."/>
            <person name="Arachchi H.M."/>
            <person name="Berlin A."/>
            <person name="Chapman S.B."/>
            <person name="Gearin G."/>
            <person name="Goldberg J."/>
            <person name="Griggs A."/>
            <person name="Gujja S."/>
            <person name="Hansen M."/>
            <person name="Heiman D."/>
            <person name="Howarth C."/>
            <person name="Larimer J."/>
            <person name="Lui A."/>
            <person name="MacDonald P.J.P."/>
            <person name="McCowen C."/>
            <person name="Montmayeur A."/>
            <person name="Murphy C."/>
            <person name="Neiman D."/>
            <person name="Pearson M."/>
            <person name="Priest M."/>
            <person name="Roberts A."/>
            <person name="Saif S."/>
            <person name="Shea T."/>
            <person name="Sisk P."/>
            <person name="Stolte C."/>
            <person name="Sykes S."/>
            <person name="Wortman J."/>
            <person name="Nusbaum C."/>
            <person name="Birren B."/>
        </authorList>
    </citation>
    <scope>NUCLEOTIDE SEQUENCE [LARGE SCALE GENOMIC DNA]</scope>
    <source>
        <strain evidence="10">H-22</strain>
    </source>
</reference>
<evidence type="ECO:0000256" key="7">
    <source>
        <dbReference type="ARBA" id="ARBA00023136"/>
    </source>
</evidence>
<organism evidence="10">
    <name type="scientific">Treponema denticola H-22</name>
    <dbReference type="NCBI Taxonomy" id="999432"/>
    <lineage>
        <taxon>Bacteria</taxon>
        <taxon>Pseudomonadati</taxon>
        <taxon>Spirochaetota</taxon>
        <taxon>Spirochaetia</taxon>
        <taxon>Spirochaetales</taxon>
        <taxon>Treponemataceae</taxon>
        <taxon>Treponema</taxon>
    </lineage>
</organism>
<evidence type="ECO:0000256" key="6">
    <source>
        <dbReference type="ARBA" id="ARBA00022989"/>
    </source>
</evidence>
<keyword evidence="4 9" id="KW-1003">Cell membrane</keyword>
<dbReference type="InterPro" id="IPR006305">
    <property type="entry name" value="FliQ"/>
</dbReference>
<comment type="similarity">
    <text evidence="2 9">Belongs to the FliQ/MopD/SpaQ family.</text>
</comment>
<comment type="function">
    <text evidence="9">Role in flagellar biosynthesis.</text>
</comment>
<dbReference type="NCBIfam" id="TIGR01402">
    <property type="entry name" value="fliQ"/>
    <property type="match status" value="1"/>
</dbReference>
<keyword evidence="10" id="KW-0966">Cell projection</keyword>
<sequence length="89" mass="9729">MTTGTIVTLMREGIGIILMLSAPILVAALLVGLIVAIFQATTSIQEQTLTFVPKILTILGMIALLATWMITVLREYFVSLMNLIPQLVR</sequence>
<keyword evidence="5 9" id="KW-0812">Transmembrane</keyword>
<keyword evidence="8 9" id="KW-0975">Bacterial flagellum</keyword>
<keyword evidence="7 9" id="KW-0472">Membrane</keyword>
<dbReference type="GO" id="GO:0005886">
    <property type="term" value="C:plasma membrane"/>
    <property type="evidence" value="ECO:0007669"/>
    <property type="project" value="UniProtKB-SubCell"/>
</dbReference>
<evidence type="ECO:0000313" key="10">
    <source>
        <dbReference type="EMBL" id="EMB33124.1"/>
    </source>
</evidence>
<dbReference type="PANTHER" id="PTHR34040:SF2">
    <property type="entry name" value="FLAGELLAR BIOSYNTHETIC PROTEIN FLIQ"/>
    <property type="match status" value="1"/>
</dbReference>
<keyword evidence="10" id="KW-0969">Cilium</keyword>
<dbReference type="PATRIC" id="fig|999432.5.peg.1540"/>
<protein>
    <recommendedName>
        <fullName evidence="3 9">Flagellar biosynthetic protein FliQ</fullName>
    </recommendedName>
</protein>
<feature type="transmembrane region" description="Helical" evidence="9">
    <location>
        <begin position="51"/>
        <end position="73"/>
    </location>
</feature>
<dbReference type="GO" id="GO:0044780">
    <property type="term" value="P:bacterial-type flagellum assembly"/>
    <property type="evidence" value="ECO:0007669"/>
    <property type="project" value="InterPro"/>
</dbReference>
<comment type="caution">
    <text evidence="10">The sequence shown here is derived from an EMBL/GenBank/DDBJ whole genome shotgun (WGS) entry which is preliminary data.</text>
</comment>
<keyword evidence="10" id="KW-0282">Flagellum</keyword>
<dbReference type="SMR" id="A0A0E2EGM8"/>
<evidence type="ECO:0000256" key="4">
    <source>
        <dbReference type="ARBA" id="ARBA00022475"/>
    </source>
</evidence>
<dbReference type="EMBL" id="AGDV01000012">
    <property type="protein sequence ID" value="EMB33124.1"/>
    <property type="molecule type" value="Genomic_DNA"/>
</dbReference>
<dbReference type="PIRSF" id="PIRSF004669">
    <property type="entry name" value="FliQ"/>
    <property type="match status" value="1"/>
</dbReference>
<evidence type="ECO:0000256" key="8">
    <source>
        <dbReference type="ARBA" id="ARBA00023143"/>
    </source>
</evidence>
<evidence type="ECO:0000256" key="1">
    <source>
        <dbReference type="ARBA" id="ARBA00004651"/>
    </source>
</evidence>
<dbReference type="Proteomes" id="UP000011705">
    <property type="component" value="Chromosome"/>
</dbReference>
<dbReference type="HOGENOM" id="CLU_164516_2_1_12"/>
<dbReference type="InterPro" id="IPR002191">
    <property type="entry name" value="Bac_export_3"/>
</dbReference>
<dbReference type="GO" id="GO:0009425">
    <property type="term" value="C:bacterial-type flagellum basal body"/>
    <property type="evidence" value="ECO:0007669"/>
    <property type="project" value="UniProtKB-SubCell"/>
</dbReference>
<evidence type="ECO:0000256" key="5">
    <source>
        <dbReference type="ARBA" id="ARBA00022692"/>
    </source>
</evidence>